<dbReference type="Pfam" id="PF13520">
    <property type="entry name" value="AA_permease_2"/>
    <property type="match status" value="1"/>
</dbReference>
<dbReference type="Proteomes" id="UP000218181">
    <property type="component" value="Unassembled WGS sequence"/>
</dbReference>
<dbReference type="InterPro" id="IPR002293">
    <property type="entry name" value="AA/rel_permease1"/>
</dbReference>
<feature type="transmembrane region" description="Helical" evidence="6">
    <location>
        <begin position="187"/>
        <end position="207"/>
    </location>
</feature>
<feature type="transmembrane region" description="Helical" evidence="6">
    <location>
        <begin position="266"/>
        <end position="292"/>
    </location>
</feature>
<evidence type="ECO:0000256" key="5">
    <source>
        <dbReference type="ARBA" id="ARBA00023136"/>
    </source>
</evidence>
<gene>
    <name evidence="7" type="ORF">RT41_GL001102</name>
</gene>
<dbReference type="AlphaFoldDB" id="A0A2A5RN20"/>
<keyword evidence="8" id="KW-1185">Reference proteome</keyword>
<feature type="transmembrane region" description="Helical" evidence="6">
    <location>
        <begin position="360"/>
        <end position="381"/>
    </location>
</feature>
<dbReference type="PIRSF" id="PIRSF006060">
    <property type="entry name" value="AA_transporter"/>
    <property type="match status" value="1"/>
</dbReference>
<evidence type="ECO:0000313" key="8">
    <source>
        <dbReference type="Proteomes" id="UP000218181"/>
    </source>
</evidence>
<evidence type="ECO:0000256" key="4">
    <source>
        <dbReference type="ARBA" id="ARBA00022989"/>
    </source>
</evidence>
<reference evidence="7 8" key="1">
    <citation type="submission" date="2014-12" db="EMBL/GenBank/DDBJ databases">
        <title>Draft genome sequences of 10 type strains of Lactococcus.</title>
        <authorList>
            <person name="Sun Z."/>
            <person name="Zhong Z."/>
            <person name="Liu W."/>
            <person name="Zhang W."/>
            <person name="Zhang H."/>
        </authorList>
    </citation>
    <scope>NUCLEOTIDE SEQUENCE [LARGE SCALE GENOMIC DNA]</scope>
    <source>
        <strain evidence="7 8">JCM 16395</strain>
    </source>
</reference>
<feature type="transmembrane region" description="Helical" evidence="6">
    <location>
        <begin position="312"/>
        <end position="340"/>
    </location>
</feature>
<proteinExistence type="predicted"/>
<evidence type="ECO:0000256" key="1">
    <source>
        <dbReference type="ARBA" id="ARBA00004141"/>
    </source>
</evidence>
<feature type="transmembrane region" description="Helical" evidence="6">
    <location>
        <begin position="94"/>
        <end position="111"/>
    </location>
</feature>
<feature type="transmembrane region" description="Helical" evidence="6">
    <location>
        <begin position="445"/>
        <end position="464"/>
    </location>
</feature>
<feature type="transmembrane region" description="Helical" evidence="6">
    <location>
        <begin position="418"/>
        <end position="439"/>
    </location>
</feature>
<dbReference type="PANTHER" id="PTHR43243:SF4">
    <property type="entry name" value="CATIONIC AMINO ACID TRANSPORTER 4"/>
    <property type="match status" value="1"/>
</dbReference>
<feature type="transmembrane region" description="Helical" evidence="6">
    <location>
        <begin position="157"/>
        <end position="175"/>
    </location>
</feature>
<name>A0A2A5RN20_9LACT</name>
<comment type="caution">
    <text evidence="7">The sequence shown here is derived from an EMBL/GenBank/DDBJ whole genome shotgun (WGS) entry which is preliminary data.</text>
</comment>
<evidence type="ECO:0000313" key="7">
    <source>
        <dbReference type="EMBL" id="PCS00720.1"/>
    </source>
</evidence>
<dbReference type="GO" id="GO:0015171">
    <property type="term" value="F:amino acid transmembrane transporter activity"/>
    <property type="evidence" value="ECO:0007669"/>
    <property type="project" value="TreeGrafter"/>
</dbReference>
<dbReference type="PANTHER" id="PTHR43243">
    <property type="entry name" value="INNER MEMBRANE TRANSPORTER YGJI-RELATED"/>
    <property type="match status" value="1"/>
</dbReference>
<keyword evidence="3 6" id="KW-0812">Transmembrane</keyword>
<accession>A0A2A5RN20</accession>
<protein>
    <submittedName>
        <fullName evidence="7">Amino acid permease</fullName>
    </submittedName>
</protein>
<feature type="transmembrane region" description="Helical" evidence="6">
    <location>
        <begin position="387"/>
        <end position="406"/>
    </location>
</feature>
<keyword evidence="2" id="KW-0813">Transport</keyword>
<dbReference type="GO" id="GO:0016020">
    <property type="term" value="C:membrane"/>
    <property type="evidence" value="ECO:0007669"/>
    <property type="project" value="UniProtKB-SubCell"/>
</dbReference>
<feature type="transmembrane region" description="Helical" evidence="6">
    <location>
        <begin position="227"/>
        <end position="245"/>
    </location>
</feature>
<keyword evidence="5 6" id="KW-0472">Membrane</keyword>
<comment type="subcellular location">
    <subcellularLocation>
        <location evidence="1">Membrane</location>
        <topology evidence="1">Multi-pass membrane protein</topology>
    </subcellularLocation>
</comment>
<feature type="transmembrane region" description="Helical" evidence="6">
    <location>
        <begin position="62"/>
        <end position="82"/>
    </location>
</feature>
<dbReference type="EMBL" id="JXJU01000003">
    <property type="protein sequence ID" value="PCS00720.1"/>
    <property type="molecule type" value="Genomic_DNA"/>
</dbReference>
<evidence type="ECO:0000256" key="3">
    <source>
        <dbReference type="ARBA" id="ARBA00022692"/>
    </source>
</evidence>
<feature type="transmembrane region" description="Helical" evidence="6">
    <location>
        <begin position="34"/>
        <end position="55"/>
    </location>
</feature>
<organism evidence="7 8">
    <name type="scientific">Lactococcus fujiensis JCM 16395</name>
    <dbReference type="NCBI Taxonomy" id="1291764"/>
    <lineage>
        <taxon>Bacteria</taxon>
        <taxon>Bacillati</taxon>
        <taxon>Bacillota</taxon>
        <taxon>Bacilli</taxon>
        <taxon>Lactobacillales</taxon>
        <taxon>Streptococcaceae</taxon>
        <taxon>Lactococcus</taxon>
    </lineage>
</organism>
<keyword evidence="4 6" id="KW-1133">Transmembrane helix</keyword>
<evidence type="ECO:0000256" key="2">
    <source>
        <dbReference type="ARBA" id="ARBA00022448"/>
    </source>
</evidence>
<sequence length="501" mass="52667">MNWRKNMSFTKRAEFETYSKKDKKLGQTLGVRDFLALGVGTIISTSIFTLPGVVAAEYAGPAVVFSFLIAAIVAGLVAFAYAEMSTVMPFAGSAYSWISVLFGEGFGWVAGWALLAEYFIAVAFVGSGFSATFKSLLAQLNITLPTALANPFGTNGGIVDLISLVIIVVSALVVWRGANDAGLVGQVLVVLKVLAIVTFVVVGITVIKPQNYVPFVPAHNPKTGFGGFSGIISGVSMIFLAYIGFDSIAANAAEAKNPKRTMPIGILGSLVIAVVLFSAVTLVLVGMHPYSAYAGNAAPVSWALAEAGFSKLSVVVSVVADAGMFVALLGMILAGSRLLYAFGRDGMLPPALGKLDKRGLPTNGLITVTVVAVIVGAFFPFAFLAQLISAGTLIAFIFVSLGMFALRPREGKDLPEASYKMPFYPVMPALGAIGSAFVFENLDSLAKLYASLWFILGIIIYAIYGSKHSKRIQAAEIKTAEKAQSVATVASSDANVETLSR</sequence>
<dbReference type="Gene3D" id="1.20.1740.10">
    <property type="entry name" value="Amino acid/polyamine transporter I"/>
    <property type="match status" value="1"/>
</dbReference>
<evidence type="ECO:0000256" key="6">
    <source>
        <dbReference type="SAM" id="Phobius"/>
    </source>
</evidence>
<dbReference type="STRING" id="1291764.GCA_001311235_00737"/>